<feature type="transmembrane region" description="Helical" evidence="1">
    <location>
        <begin position="28"/>
        <end position="45"/>
    </location>
</feature>
<dbReference type="Pfam" id="PF09997">
    <property type="entry name" value="DUF2238"/>
    <property type="match status" value="1"/>
</dbReference>
<evidence type="ECO:0000313" key="3">
    <source>
        <dbReference type="Proteomes" id="UP000309550"/>
    </source>
</evidence>
<evidence type="ECO:0000313" key="2">
    <source>
        <dbReference type="EMBL" id="TMM51335.1"/>
    </source>
</evidence>
<dbReference type="AlphaFoldDB" id="A0A5S3PCD9"/>
<evidence type="ECO:0000256" key="1">
    <source>
        <dbReference type="SAM" id="Phobius"/>
    </source>
</evidence>
<feature type="transmembrane region" description="Helical" evidence="1">
    <location>
        <begin position="158"/>
        <end position="176"/>
    </location>
</feature>
<name>A0A5S3PCD9_9RHOB</name>
<feature type="transmembrane region" description="Helical" evidence="1">
    <location>
        <begin position="77"/>
        <end position="104"/>
    </location>
</feature>
<keyword evidence="1" id="KW-1133">Transmembrane helix</keyword>
<gene>
    <name evidence="2" type="ORF">FDT80_15110</name>
</gene>
<evidence type="ECO:0008006" key="4">
    <source>
        <dbReference type="Google" id="ProtNLM"/>
    </source>
</evidence>
<dbReference type="OrthoDB" id="4966203at2"/>
<organism evidence="2 3">
    <name type="scientific">Sulfitobacter sabulilitoris</name>
    <dbReference type="NCBI Taxonomy" id="2562655"/>
    <lineage>
        <taxon>Bacteria</taxon>
        <taxon>Pseudomonadati</taxon>
        <taxon>Pseudomonadota</taxon>
        <taxon>Alphaproteobacteria</taxon>
        <taxon>Rhodobacterales</taxon>
        <taxon>Roseobacteraceae</taxon>
        <taxon>Sulfitobacter</taxon>
    </lineage>
</organism>
<proteinExistence type="predicted"/>
<sequence>MIKAIWLLLVLAVLVALGVGRWTMAFVSLATLVLSLIPVVLASRFQIRLPLPFLAAITGFVFATIFMGEAFDFYERFWWWDLALHGSSAVGFGIIGFLFVFMLFEGDRLAAPPVALALITFCFAMTVGAIWEIFEFGMDVGFGLNMQKSGLVDTMGDLMINAVGALLAAVSGYFYLKGQVSGILGHTIRQFVEMNRKLYRKSKERLRK</sequence>
<dbReference type="InterPro" id="IPR014509">
    <property type="entry name" value="YjdF-like"/>
</dbReference>
<protein>
    <recommendedName>
        <fullName evidence="4">DUF2238 domain-containing protein</fullName>
    </recommendedName>
</protein>
<keyword evidence="3" id="KW-1185">Reference proteome</keyword>
<keyword evidence="1" id="KW-0812">Transmembrane</keyword>
<dbReference type="EMBL" id="VANS01000004">
    <property type="protein sequence ID" value="TMM51335.1"/>
    <property type="molecule type" value="Genomic_DNA"/>
</dbReference>
<feature type="transmembrane region" description="Helical" evidence="1">
    <location>
        <begin position="116"/>
        <end position="138"/>
    </location>
</feature>
<dbReference type="Proteomes" id="UP000309550">
    <property type="component" value="Unassembled WGS sequence"/>
</dbReference>
<accession>A0A5S3PCD9</accession>
<reference evidence="2 3" key="1">
    <citation type="submission" date="2019-05" db="EMBL/GenBank/DDBJ databases">
        <title>Sulfitobacter sabulilitoris sp. nov., isolated from a marine sand.</title>
        <authorList>
            <person name="Yoon J.-H."/>
        </authorList>
    </citation>
    <scope>NUCLEOTIDE SEQUENCE [LARGE SCALE GENOMIC DNA]</scope>
    <source>
        <strain evidence="2 3">HSMS-29</strain>
    </source>
</reference>
<keyword evidence="1" id="KW-0472">Membrane</keyword>
<feature type="transmembrane region" description="Helical" evidence="1">
    <location>
        <begin position="52"/>
        <end position="71"/>
    </location>
</feature>
<comment type="caution">
    <text evidence="2">The sequence shown here is derived from an EMBL/GenBank/DDBJ whole genome shotgun (WGS) entry which is preliminary data.</text>
</comment>